<protein>
    <recommendedName>
        <fullName evidence="3">Mediator of RNA polymerase II transcription subunit 21</fullName>
    </recommendedName>
</protein>
<evidence type="ECO:0000313" key="1">
    <source>
        <dbReference type="EMBL" id="KAK9767050.1"/>
    </source>
</evidence>
<evidence type="ECO:0008006" key="3">
    <source>
        <dbReference type="Google" id="ProtNLM"/>
    </source>
</evidence>
<gene>
    <name evidence="1" type="ORF">K7432_003444</name>
</gene>
<comment type="caution">
    <text evidence="1">The sequence shown here is derived from an EMBL/GenBank/DDBJ whole genome shotgun (WGS) entry which is preliminary data.</text>
</comment>
<keyword evidence="2" id="KW-1185">Reference proteome</keyword>
<reference evidence="1 2" key="1">
    <citation type="submission" date="2023-04" db="EMBL/GenBank/DDBJ databases">
        <title>Genome of Basidiobolus ranarum AG-B5.</title>
        <authorList>
            <person name="Stajich J.E."/>
            <person name="Carter-House D."/>
            <person name="Gryganskyi A."/>
        </authorList>
    </citation>
    <scope>NUCLEOTIDE SEQUENCE [LARGE SCALE GENOMIC DNA]</scope>
    <source>
        <strain evidence="1 2">AG-B5</strain>
    </source>
</reference>
<evidence type="ECO:0000313" key="2">
    <source>
        <dbReference type="Proteomes" id="UP001479436"/>
    </source>
</evidence>
<proteinExistence type="predicted"/>
<dbReference type="EMBL" id="JASJQH010000105">
    <property type="protein sequence ID" value="KAK9767050.1"/>
    <property type="molecule type" value="Genomic_DNA"/>
</dbReference>
<name>A0ABR2X001_9FUNG</name>
<dbReference type="Proteomes" id="UP001479436">
    <property type="component" value="Unassembled WGS sequence"/>
</dbReference>
<organism evidence="1 2">
    <name type="scientific">Basidiobolus ranarum</name>
    <dbReference type="NCBI Taxonomy" id="34480"/>
    <lineage>
        <taxon>Eukaryota</taxon>
        <taxon>Fungi</taxon>
        <taxon>Fungi incertae sedis</taxon>
        <taxon>Zoopagomycota</taxon>
        <taxon>Entomophthoromycotina</taxon>
        <taxon>Basidiobolomycetes</taxon>
        <taxon>Basidiobolales</taxon>
        <taxon>Basidiobolaceae</taxon>
        <taxon>Basidiobolus</taxon>
    </lineage>
</organism>
<accession>A0ABR2X001</accession>
<sequence length="119" mass="12893">MSKSLLDQHKLVDTLLEEVNAVETLGNFLFTNISNSPLTGYSAKQAGVDANTIVASLERLEAMIKASGLLTLSSVESEAKSVATLTEEKTHSVERLFQQRDQLIQNTRAVLTMIGANDA</sequence>